<evidence type="ECO:0000313" key="1">
    <source>
        <dbReference type="EMBL" id="RDH30061.1"/>
    </source>
</evidence>
<sequence>MHTRLVYCYVCRCGENKGQFLTSSMAGATSCGFRNCSTLFSILTTTTEYFPHTFSF</sequence>
<dbReference type="PROSITE" id="PS51257">
    <property type="entry name" value="PROKAR_LIPOPROTEIN"/>
    <property type="match status" value="1"/>
</dbReference>
<dbReference type="GeneID" id="38135743"/>
<proteinExistence type="predicted"/>
<dbReference type="Proteomes" id="UP000253729">
    <property type="component" value="Unassembled WGS sequence"/>
</dbReference>
<dbReference type="AlphaFoldDB" id="A0A3F3PSW5"/>
<name>A0A3F3PSW5_9EURO</name>
<gene>
    <name evidence="1" type="ORF">BDQ94DRAFT_149474</name>
</gene>
<evidence type="ECO:0000313" key="2">
    <source>
        <dbReference type="Proteomes" id="UP000253729"/>
    </source>
</evidence>
<protein>
    <submittedName>
        <fullName evidence="1">Uncharacterized protein</fullName>
    </submittedName>
</protein>
<dbReference type="EMBL" id="KZ852063">
    <property type="protein sequence ID" value="RDH30061.1"/>
    <property type="molecule type" value="Genomic_DNA"/>
</dbReference>
<reference evidence="1 2" key="1">
    <citation type="submission" date="2018-07" db="EMBL/GenBank/DDBJ databases">
        <title>The genomes of Aspergillus section Nigri reveals drivers in fungal speciation.</title>
        <authorList>
            <consortium name="DOE Joint Genome Institute"/>
            <person name="Vesth T.C."/>
            <person name="Nybo J."/>
            <person name="Theobald S."/>
            <person name="Brandl J."/>
            <person name="Frisvad J.C."/>
            <person name="Nielsen K.F."/>
            <person name="Lyhne E.K."/>
            <person name="Kogle M.E."/>
            <person name="Kuo A."/>
            <person name="Riley R."/>
            <person name="Clum A."/>
            <person name="Nolan M."/>
            <person name="Lipzen A."/>
            <person name="Salamov A."/>
            <person name="Henrissat B."/>
            <person name="Wiebenga A."/>
            <person name="De vries R.P."/>
            <person name="Grigoriev I.V."/>
            <person name="Mortensen U.H."/>
            <person name="Andersen M.R."/>
            <person name="Baker S.E."/>
        </authorList>
    </citation>
    <scope>NUCLEOTIDE SEQUENCE [LARGE SCALE GENOMIC DNA]</scope>
    <source>
        <strain evidence="1 2">CBS 139.54b</strain>
    </source>
</reference>
<organism evidence="1 2">
    <name type="scientific">Aspergillus welwitschiae</name>
    <dbReference type="NCBI Taxonomy" id="1341132"/>
    <lineage>
        <taxon>Eukaryota</taxon>
        <taxon>Fungi</taxon>
        <taxon>Dikarya</taxon>
        <taxon>Ascomycota</taxon>
        <taxon>Pezizomycotina</taxon>
        <taxon>Eurotiomycetes</taxon>
        <taxon>Eurotiomycetidae</taxon>
        <taxon>Eurotiales</taxon>
        <taxon>Aspergillaceae</taxon>
        <taxon>Aspergillus</taxon>
        <taxon>Aspergillus subgen. Circumdati</taxon>
    </lineage>
</organism>
<dbReference type="RefSeq" id="XP_026623083.1">
    <property type="nucleotide sequence ID" value="XM_026767387.1"/>
</dbReference>
<accession>A0A3F3PSW5</accession>
<keyword evidence="2" id="KW-1185">Reference proteome</keyword>